<dbReference type="RefSeq" id="WP_255839926.1">
    <property type="nucleotide sequence ID" value="NZ_CP073346.1"/>
</dbReference>
<organism evidence="3 4">
    <name type="scientific">Pseudomonas benzenivorans</name>
    <dbReference type="NCBI Taxonomy" id="556533"/>
    <lineage>
        <taxon>Bacteria</taxon>
        <taxon>Pseudomonadati</taxon>
        <taxon>Pseudomonadota</taxon>
        <taxon>Gammaproteobacteria</taxon>
        <taxon>Pseudomonadales</taxon>
        <taxon>Pseudomonadaceae</taxon>
        <taxon>Pseudomonas</taxon>
    </lineage>
</organism>
<name>A0ABY5HB99_9PSED</name>
<evidence type="ECO:0000313" key="3">
    <source>
        <dbReference type="EMBL" id="UTW09254.1"/>
    </source>
</evidence>
<dbReference type="EMBL" id="CP073346">
    <property type="protein sequence ID" value="UTW09254.1"/>
    <property type="molecule type" value="Genomic_DNA"/>
</dbReference>
<evidence type="ECO:0000256" key="1">
    <source>
        <dbReference type="SAM" id="MobiDB-lite"/>
    </source>
</evidence>
<keyword evidence="4" id="KW-1185">Reference proteome</keyword>
<reference evidence="3" key="1">
    <citation type="submission" date="2021-04" db="EMBL/GenBank/DDBJ databases">
        <title>Oceanospirillales bacteria with DddD are important DMSP degraders in coastal seawater.</title>
        <authorList>
            <person name="Liu J."/>
        </authorList>
    </citation>
    <scope>NUCLEOTIDE SEQUENCE</scope>
    <source>
        <strain evidence="3">D13-4</strain>
    </source>
</reference>
<proteinExistence type="predicted"/>
<dbReference type="Proteomes" id="UP001059672">
    <property type="component" value="Chromosome"/>
</dbReference>
<evidence type="ECO:0000313" key="4">
    <source>
        <dbReference type="Proteomes" id="UP001059672"/>
    </source>
</evidence>
<evidence type="ECO:0008006" key="5">
    <source>
        <dbReference type="Google" id="ProtNLM"/>
    </source>
</evidence>
<feature type="region of interest" description="Disordered" evidence="1">
    <location>
        <begin position="62"/>
        <end position="93"/>
    </location>
</feature>
<protein>
    <recommendedName>
        <fullName evidence="5">Phage infection protein</fullName>
    </recommendedName>
</protein>
<sequence length="93" mass="10403">MKSPLILSLALGLFAANAFALPNQIPQPLLGEFKDSRQEVRSYDRHVAEGGAERLQQQRLRMAEDGSERTPGQQRLRLAEGGAERLQEHHTRG</sequence>
<gene>
    <name evidence="3" type="ORF">KDW96_08135</name>
</gene>
<evidence type="ECO:0000256" key="2">
    <source>
        <dbReference type="SAM" id="SignalP"/>
    </source>
</evidence>
<feature type="chain" id="PRO_5047233554" description="Phage infection protein" evidence="2">
    <location>
        <begin position="21"/>
        <end position="93"/>
    </location>
</feature>
<feature type="compositionally biased region" description="Basic and acidic residues" evidence="1">
    <location>
        <begin position="82"/>
        <end position="93"/>
    </location>
</feature>
<feature type="signal peptide" evidence="2">
    <location>
        <begin position="1"/>
        <end position="20"/>
    </location>
</feature>
<accession>A0ABY5HB99</accession>
<keyword evidence="2" id="KW-0732">Signal</keyword>